<keyword evidence="6" id="KW-1185">Reference proteome</keyword>
<accession>A0A814L8A0</accession>
<name>A0A814L8A0_9BILA</name>
<evidence type="ECO:0000313" key="5">
    <source>
        <dbReference type="EMBL" id="CAF3829764.1"/>
    </source>
</evidence>
<evidence type="ECO:0000256" key="1">
    <source>
        <dbReference type="PROSITE-ProRule" id="PRU00325"/>
    </source>
</evidence>
<keyword evidence="1" id="KW-0863">Zinc-finger</keyword>
<dbReference type="EMBL" id="CAJOBC010004488">
    <property type="protein sequence ID" value="CAF3829764.1"/>
    <property type="molecule type" value="Genomic_DNA"/>
</dbReference>
<sequence>MEQHSNETAEEAINMLLQVPRPPEGYCYSNRQQLEQFEYFRDGEDEKMPNLEVDLYDVALVAVRWWTVWDMECCHLFKDISITSNAVEGINLVFKELTNWKTISVDRLLLLMNFLQGFYSNEVCRGFCGIGGYSLKPGYARFQMDVCTLRLLEDYTPEVVLQRVRDLDLTTETNDLFPARQIPLTSVQLSEAFINVDQVELTKSGVYVVSQRDHNTKMVTLLEKGLYNCSCGYFQKCNKHSDCIHIIAVKRRMNLSLKQPTSAPTIASVRRGYRAELGVGRTGNKQPTVLDKENDDEEKKEPSKSRKEKKESTRKRTKSTRTATNDDIQEALPPTK</sequence>
<feature type="region of interest" description="Disordered" evidence="2">
    <location>
        <begin position="277"/>
        <end position="336"/>
    </location>
</feature>
<dbReference type="Proteomes" id="UP000663829">
    <property type="component" value="Unassembled WGS sequence"/>
</dbReference>
<reference evidence="4" key="1">
    <citation type="submission" date="2021-02" db="EMBL/GenBank/DDBJ databases">
        <authorList>
            <person name="Nowell W R."/>
        </authorList>
    </citation>
    <scope>NUCLEOTIDE SEQUENCE</scope>
</reference>
<feature type="domain" description="SWIM-type" evidence="3">
    <location>
        <begin position="207"/>
        <end position="254"/>
    </location>
</feature>
<keyword evidence="1" id="KW-0479">Metal-binding</keyword>
<keyword evidence="1" id="KW-0862">Zinc</keyword>
<dbReference type="GO" id="GO:0008270">
    <property type="term" value="F:zinc ion binding"/>
    <property type="evidence" value="ECO:0007669"/>
    <property type="project" value="UniProtKB-KW"/>
</dbReference>
<dbReference type="Pfam" id="PF04434">
    <property type="entry name" value="SWIM"/>
    <property type="match status" value="1"/>
</dbReference>
<feature type="compositionally biased region" description="Basic and acidic residues" evidence="2">
    <location>
        <begin position="297"/>
        <end position="311"/>
    </location>
</feature>
<evidence type="ECO:0000256" key="2">
    <source>
        <dbReference type="SAM" id="MobiDB-lite"/>
    </source>
</evidence>
<evidence type="ECO:0000259" key="3">
    <source>
        <dbReference type="PROSITE" id="PS50966"/>
    </source>
</evidence>
<dbReference type="InterPro" id="IPR007527">
    <property type="entry name" value="Znf_SWIM"/>
</dbReference>
<proteinExistence type="predicted"/>
<evidence type="ECO:0000313" key="6">
    <source>
        <dbReference type="Proteomes" id="UP000663829"/>
    </source>
</evidence>
<dbReference type="AlphaFoldDB" id="A0A814L8A0"/>
<comment type="caution">
    <text evidence="4">The sequence shown here is derived from an EMBL/GenBank/DDBJ whole genome shotgun (WGS) entry which is preliminary data.</text>
</comment>
<gene>
    <name evidence="4" type="ORF">GPM918_LOCUS16803</name>
    <name evidence="5" type="ORF">SRO942_LOCUS16802</name>
</gene>
<protein>
    <recommendedName>
        <fullName evidence="3">SWIM-type domain-containing protein</fullName>
    </recommendedName>
</protein>
<dbReference type="PROSITE" id="PS50966">
    <property type="entry name" value="ZF_SWIM"/>
    <property type="match status" value="1"/>
</dbReference>
<dbReference type="Proteomes" id="UP000681722">
    <property type="component" value="Unassembled WGS sequence"/>
</dbReference>
<feature type="non-terminal residue" evidence="4">
    <location>
        <position position="1"/>
    </location>
</feature>
<organism evidence="4 6">
    <name type="scientific">Didymodactylos carnosus</name>
    <dbReference type="NCBI Taxonomy" id="1234261"/>
    <lineage>
        <taxon>Eukaryota</taxon>
        <taxon>Metazoa</taxon>
        <taxon>Spiralia</taxon>
        <taxon>Gnathifera</taxon>
        <taxon>Rotifera</taxon>
        <taxon>Eurotatoria</taxon>
        <taxon>Bdelloidea</taxon>
        <taxon>Philodinida</taxon>
        <taxon>Philodinidae</taxon>
        <taxon>Didymodactylos</taxon>
    </lineage>
</organism>
<evidence type="ECO:0000313" key="4">
    <source>
        <dbReference type="EMBL" id="CAF1061501.1"/>
    </source>
</evidence>
<dbReference type="EMBL" id="CAJNOQ010004488">
    <property type="protein sequence ID" value="CAF1061501.1"/>
    <property type="molecule type" value="Genomic_DNA"/>
</dbReference>